<dbReference type="Gene3D" id="3.40.50.880">
    <property type="match status" value="1"/>
</dbReference>
<dbReference type="InterPro" id="IPR052158">
    <property type="entry name" value="INH-QAR"/>
</dbReference>
<accession>A0A8E2E8E4</accession>
<dbReference type="EMBL" id="KV745029">
    <property type="protein sequence ID" value="OCK78988.1"/>
    <property type="molecule type" value="Genomic_DNA"/>
</dbReference>
<dbReference type="SUPFAM" id="SSF52317">
    <property type="entry name" value="Class I glutamine amidotransferase-like"/>
    <property type="match status" value="1"/>
</dbReference>
<dbReference type="Proteomes" id="UP000250266">
    <property type="component" value="Unassembled WGS sequence"/>
</dbReference>
<dbReference type="PANTHER" id="PTHR43130:SF7">
    <property type="entry name" value="DJ-1_PFPI DOMAIN-CONTAINING PROTEIN"/>
    <property type="match status" value="1"/>
</dbReference>
<dbReference type="OrthoDB" id="543156at2759"/>
<organism evidence="2 3">
    <name type="scientific">Lepidopterella palustris CBS 459.81</name>
    <dbReference type="NCBI Taxonomy" id="1314670"/>
    <lineage>
        <taxon>Eukaryota</taxon>
        <taxon>Fungi</taxon>
        <taxon>Dikarya</taxon>
        <taxon>Ascomycota</taxon>
        <taxon>Pezizomycotina</taxon>
        <taxon>Dothideomycetes</taxon>
        <taxon>Pleosporomycetidae</taxon>
        <taxon>Mytilinidiales</taxon>
        <taxon>Argynnaceae</taxon>
        <taxon>Lepidopterella</taxon>
    </lineage>
</organism>
<keyword evidence="3" id="KW-1185">Reference proteome</keyword>
<dbReference type="Pfam" id="PF01965">
    <property type="entry name" value="DJ-1_PfpI"/>
    <property type="match status" value="1"/>
</dbReference>
<dbReference type="AlphaFoldDB" id="A0A8E2E8E4"/>
<protein>
    <submittedName>
        <fullName evidence="2">DJ-1/PfpI family protein</fullName>
    </submittedName>
</protein>
<reference evidence="2 3" key="1">
    <citation type="journal article" date="2016" name="Nat. Commun.">
        <title>Ectomycorrhizal ecology is imprinted in the genome of the dominant symbiotic fungus Cenococcum geophilum.</title>
        <authorList>
            <consortium name="DOE Joint Genome Institute"/>
            <person name="Peter M."/>
            <person name="Kohler A."/>
            <person name="Ohm R.A."/>
            <person name="Kuo A."/>
            <person name="Krutzmann J."/>
            <person name="Morin E."/>
            <person name="Arend M."/>
            <person name="Barry K.W."/>
            <person name="Binder M."/>
            <person name="Choi C."/>
            <person name="Clum A."/>
            <person name="Copeland A."/>
            <person name="Grisel N."/>
            <person name="Haridas S."/>
            <person name="Kipfer T."/>
            <person name="LaButti K."/>
            <person name="Lindquist E."/>
            <person name="Lipzen A."/>
            <person name="Maire R."/>
            <person name="Meier B."/>
            <person name="Mihaltcheva S."/>
            <person name="Molinier V."/>
            <person name="Murat C."/>
            <person name="Poggeler S."/>
            <person name="Quandt C.A."/>
            <person name="Sperisen C."/>
            <person name="Tritt A."/>
            <person name="Tisserant E."/>
            <person name="Crous P.W."/>
            <person name="Henrissat B."/>
            <person name="Nehls U."/>
            <person name="Egli S."/>
            <person name="Spatafora J.W."/>
            <person name="Grigoriev I.V."/>
            <person name="Martin F.M."/>
        </authorList>
    </citation>
    <scope>NUCLEOTIDE SEQUENCE [LARGE SCALE GENOMIC DNA]</scope>
    <source>
        <strain evidence="2 3">CBS 459.81</strain>
    </source>
</reference>
<dbReference type="InterPro" id="IPR029062">
    <property type="entry name" value="Class_I_gatase-like"/>
</dbReference>
<dbReference type="PANTHER" id="PTHR43130">
    <property type="entry name" value="ARAC-FAMILY TRANSCRIPTIONAL REGULATOR"/>
    <property type="match status" value="1"/>
</dbReference>
<evidence type="ECO:0000313" key="2">
    <source>
        <dbReference type="EMBL" id="OCK78988.1"/>
    </source>
</evidence>
<evidence type="ECO:0000313" key="3">
    <source>
        <dbReference type="Proteomes" id="UP000250266"/>
    </source>
</evidence>
<name>A0A8E2E8E4_9PEZI</name>
<gene>
    <name evidence="2" type="ORF">K432DRAFT_383455</name>
</gene>
<evidence type="ECO:0000259" key="1">
    <source>
        <dbReference type="Pfam" id="PF01965"/>
    </source>
</evidence>
<dbReference type="InterPro" id="IPR002818">
    <property type="entry name" value="DJ-1/PfpI"/>
</dbReference>
<feature type="domain" description="DJ-1/PfpI" evidence="1">
    <location>
        <begin position="53"/>
        <end position="184"/>
    </location>
</feature>
<proteinExistence type="predicted"/>
<sequence length="215" mass="23621">MAPPLRIGVFFENIQMSDIACIDIIGNLSTSYVSVLAGAVPSKYAQYAPHAMDIEFLYISSTLEPAFMTPSLFVKPTHTYDTCPRDLDILVVGGAPPTHRPEASLKFLREAVGKTKVVMSTCIGGMWLAEAGVLDGKRATTNREFLGMAKVMYPKVEWVDQRWVVDGSVWTAGGAGAGIDMMATYALQDWDEDFVRTLALDLLDMDPAPRGQFYK</sequence>